<proteinExistence type="predicted"/>
<dbReference type="Proteomes" id="UP000309117">
    <property type="component" value="Unassembled WGS sequence"/>
</dbReference>
<evidence type="ECO:0000313" key="1">
    <source>
        <dbReference type="EMBL" id="TGY11071.1"/>
    </source>
</evidence>
<reference evidence="1 2" key="1">
    <citation type="submission" date="2019-04" db="EMBL/GenBank/DDBJ databases">
        <title>Microbes associate with the intestines of laboratory mice.</title>
        <authorList>
            <person name="Navarre W."/>
            <person name="Wong E."/>
            <person name="Huang K."/>
            <person name="Tropini C."/>
            <person name="Ng K."/>
            <person name="Yu B."/>
        </authorList>
    </citation>
    <scope>NUCLEOTIDE SEQUENCE [LARGE SCALE GENOMIC DNA]</scope>
    <source>
        <strain evidence="1 2">NM61_E11</strain>
    </source>
</reference>
<dbReference type="RefSeq" id="WP_135960721.1">
    <property type="nucleotide sequence ID" value="NZ_CAJSYX010000008.1"/>
</dbReference>
<dbReference type="AlphaFoldDB" id="A0A4S2BA95"/>
<protein>
    <recommendedName>
        <fullName evidence="3">Replication initiation protein</fullName>
    </recommendedName>
</protein>
<gene>
    <name evidence="1" type="ORF">E5351_09275</name>
</gene>
<dbReference type="EMBL" id="SRYV01000021">
    <property type="protein sequence ID" value="TGY11071.1"/>
    <property type="molecule type" value="Genomic_DNA"/>
</dbReference>
<name>A0A4S2BA95_9LACO</name>
<accession>A0A4S2BA95</accession>
<evidence type="ECO:0000313" key="2">
    <source>
        <dbReference type="Proteomes" id="UP000309117"/>
    </source>
</evidence>
<evidence type="ECO:0008006" key="3">
    <source>
        <dbReference type="Google" id="ProtNLM"/>
    </source>
</evidence>
<organism evidence="1 2">
    <name type="scientific">Lactobacillus intestinalis</name>
    <dbReference type="NCBI Taxonomy" id="151781"/>
    <lineage>
        <taxon>Bacteria</taxon>
        <taxon>Bacillati</taxon>
        <taxon>Bacillota</taxon>
        <taxon>Bacilli</taxon>
        <taxon>Lactobacillales</taxon>
        <taxon>Lactobacillaceae</taxon>
        <taxon>Lactobacillus</taxon>
    </lineage>
</organism>
<comment type="caution">
    <text evidence="1">The sequence shown here is derived from an EMBL/GenBank/DDBJ whole genome shotgun (WGS) entry which is preliminary data.</text>
</comment>
<sequence length="311" mass="36479">MTISQSHNKNTNAYCKYPASPLLFKLSAKNKTNVCEIKLDEITVTGFMNADQHQDTLKKNCWVPGAINIIDGKPDMYNLFRDTDSIATLSKNKYYSDSWRIDTSNHLTEQEKEYIISIIRLFDKPRITRLDIAVDFINFDDSGMNYTLYKPNTKIFYTRGKDGKFELITAGVRKSVQVYRFYNKMAELQQKHKIKVPDYIKNWERLELQLRQTRSSNTVQNWYERAIKMLNCLILPDVNRLAVPSFKERAMINELLRHPEGFKELSSATRAKYRKKIRELNKKSVPARIKLALRTLETKKNNIQDEINSFL</sequence>